<feature type="compositionally biased region" description="Basic and acidic residues" evidence="1">
    <location>
        <begin position="227"/>
        <end position="243"/>
    </location>
</feature>
<feature type="region of interest" description="Disordered" evidence="1">
    <location>
        <begin position="200"/>
        <end position="297"/>
    </location>
</feature>
<dbReference type="AlphaFoldDB" id="A0A9P4M2J9"/>
<feature type="compositionally biased region" description="Low complexity" evidence="1">
    <location>
        <begin position="315"/>
        <end position="328"/>
    </location>
</feature>
<feature type="compositionally biased region" description="Basic and acidic residues" evidence="1">
    <location>
        <begin position="357"/>
        <end position="369"/>
    </location>
</feature>
<dbReference type="OrthoDB" id="5374569at2759"/>
<evidence type="ECO:0000313" key="3">
    <source>
        <dbReference type="Proteomes" id="UP000799772"/>
    </source>
</evidence>
<protein>
    <submittedName>
        <fullName evidence="2">Uncharacterized protein</fullName>
    </submittedName>
</protein>
<organism evidence="2 3">
    <name type="scientific">Rhizodiscina lignyota</name>
    <dbReference type="NCBI Taxonomy" id="1504668"/>
    <lineage>
        <taxon>Eukaryota</taxon>
        <taxon>Fungi</taxon>
        <taxon>Dikarya</taxon>
        <taxon>Ascomycota</taxon>
        <taxon>Pezizomycotina</taxon>
        <taxon>Dothideomycetes</taxon>
        <taxon>Pleosporomycetidae</taxon>
        <taxon>Aulographales</taxon>
        <taxon>Rhizodiscinaceae</taxon>
        <taxon>Rhizodiscina</taxon>
    </lineage>
</organism>
<proteinExistence type="predicted"/>
<feature type="region of interest" description="Disordered" evidence="1">
    <location>
        <begin position="314"/>
        <end position="338"/>
    </location>
</feature>
<feature type="region of interest" description="Disordered" evidence="1">
    <location>
        <begin position="1"/>
        <end position="73"/>
    </location>
</feature>
<comment type="caution">
    <text evidence="2">The sequence shown here is derived from an EMBL/GenBank/DDBJ whole genome shotgun (WGS) entry which is preliminary data.</text>
</comment>
<gene>
    <name evidence="2" type="ORF">NA57DRAFT_60640</name>
</gene>
<evidence type="ECO:0000313" key="2">
    <source>
        <dbReference type="EMBL" id="KAF2094615.1"/>
    </source>
</evidence>
<feature type="region of interest" description="Disordered" evidence="1">
    <location>
        <begin position="357"/>
        <end position="382"/>
    </location>
</feature>
<reference evidence="2" key="1">
    <citation type="journal article" date="2020" name="Stud. Mycol.">
        <title>101 Dothideomycetes genomes: a test case for predicting lifestyles and emergence of pathogens.</title>
        <authorList>
            <person name="Haridas S."/>
            <person name="Albert R."/>
            <person name="Binder M."/>
            <person name="Bloem J."/>
            <person name="Labutti K."/>
            <person name="Salamov A."/>
            <person name="Andreopoulos B."/>
            <person name="Baker S."/>
            <person name="Barry K."/>
            <person name="Bills G."/>
            <person name="Bluhm B."/>
            <person name="Cannon C."/>
            <person name="Castanera R."/>
            <person name="Culley D."/>
            <person name="Daum C."/>
            <person name="Ezra D."/>
            <person name="Gonzalez J."/>
            <person name="Henrissat B."/>
            <person name="Kuo A."/>
            <person name="Liang C."/>
            <person name="Lipzen A."/>
            <person name="Lutzoni F."/>
            <person name="Magnuson J."/>
            <person name="Mondo S."/>
            <person name="Nolan M."/>
            <person name="Ohm R."/>
            <person name="Pangilinan J."/>
            <person name="Park H.-J."/>
            <person name="Ramirez L."/>
            <person name="Alfaro M."/>
            <person name="Sun H."/>
            <person name="Tritt A."/>
            <person name="Yoshinaga Y."/>
            <person name="Zwiers L.-H."/>
            <person name="Turgeon B."/>
            <person name="Goodwin S."/>
            <person name="Spatafora J."/>
            <person name="Crous P."/>
            <person name="Grigoriev I."/>
        </authorList>
    </citation>
    <scope>NUCLEOTIDE SEQUENCE</scope>
    <source>
        <strain evidence="2">CBS 133067</strain>
    </source>
</reference>
<name>A0A9P4M2J9_9PEZI</name>
<feature type="compositionally biased region" description="Pro residues" evidence="1">
    <location>
        <begin position="58"/>
        <end position="69"/>
    </location>
</feature>
<accession>A0A9P4M2J9</accession>
<dbReference type="EMBL" id="ML978134">
    <property type="protein sequence ID" value="KAF2094615.1"/>
    <property type="molecule type" value="Genomic_DNA"/>
</dbReference>
<dbReference type="Proteomes" id="UP000799772">
    <property type="component" value="Unassembled WGS sequence"/>
</dbReference>
<evidence type="ECO:0000256" key="1">
    <source>
        <dbReference type="SAM" id="MobiDB-lite"/>
    </source>
</evidence>
<sequence length="382" mass="42552">MPRKLPWAQAEASTSASRSRTPLKRERQKSLFGNDEGDSLNSSRRPRKVARTERNPSSSPPAQLPPPPSEELMKEGLDADDIWIMVEDEFNTTASLFTRHIHHAEYKRSRELAKAHNAAAISDIAMPTDPRYSLSNEAKKRVEATALAAKQKKALEPYAESEDTDDELWSLNPTLADLMSQPKELSSRLASVTRVQSSTRAAAGYAKAKSDVTGPTTTKSFSSMEKVLIDKKSRRQNYEIRVSEDEDYDDLDTPAYPTKSDSVQTQKKPLSTGGFRTPQERNQRPDAGQVESLPNGTYEATTTLPESVYVSQGAKSTSVRSVSSSKTRQPIPDLFDDFPARRAMPESYAERLLAKRKADMAKKEQDTKPKSVTLDQIPTFLI</sequence>
<keyword evidence="3" id="KW-1185">Reference proteome</keyword>
<feature type="compositionally biased region" description="Polar residues" evidence="1">
    <location>
        <begin position="213"/>
        <end position="223"/>
    </location>
</feature>
<feature type="compositionally biased region" description="Polar residues" evidence="1">
    <location>
        <begin position="259"/>
        <end position="269"/>
    </location>
</feature>